<protein>
    <submittedName>
        <fullName evidence="2">Uncharacterized protein</fullName>
    </submittedName>
</protein>
<accession>A0A557SZL5</accession>
<gene>
    <name evidence="2" type="ORF">NARC_10450</name>
</gene>
<feature type="transmembrane region" description="Helical" evidence="1">
    <location>
        <begin position="21"/>
        <end position="42"/>
    </location>
</feature>
<dbReference type="EMBL" id="VOAH01000001">
    <property type="protein sequence ID" value="TVP42043.1"/>
    <property type="molecule type" value="Genomic_DNA"/>
</dbReference>
<comment type="caution">
    <text evidence="2">The sequence shown here is derived from an EMBL/GenBank/DDBJ whole genome shotgun (WGS) entry which is preliminary data.</text>
</comment>
<proteinExistence type="predicted"/>
<evidence type="ECO:0000313" key="3">
    <source>
        <dbReference type="Proteomes" id="UP000315289"/>
    </source>
</evidence>
<keyword evidence="1" id="KW-0472">Membrane</keyword>
<sequence length="156" mass="18571">MLPKFSKVFFRRRWLDFRNGHSIYLAFLLTFVNFILITYNFAIKQLPFGIGEYMNLPLFILFFVALYVPTAITLGVWHRKHQYSVENEALLRQNWMWAWIMQYQIRLIKGKTNPKEDDYVISYLNEILVRTNKGELVGKDDNVTQLPKEGEGDDKK</sequence>
<reference evidence="2 3" key="1">
    <citation type="journal article" date="2019" name="Front. Microbiol.">
        <title>Ammonia Oxidation by the Arctic Terrestrial Thaumarchaeote Candidatus Nitrosocosmicus arcticus Is Stimulated by Increasing Temperatures.</title>
        <authorList>
            <person name="Alves R.J.E."/>
            <person name="Kerou M."/>
            <person name="Zappe A."/>
            <person name="Bittner R."/>
            <person name="Abby S.S."/>
            <person name="Schmidt H.A."/>
            <person name="Pfeifer K."/>
            <person name="Schleper C."/>
        </authorList>
    </citation>
    <scope>NUCLEOTIDE SEQUENCE [LARGE SCALE GENOMIC DNA]</scope>
    <source>
        <strain evidence="2 3">Kfb</strain>
    </source>
</reference>
<keyword evidence="3" id="KW-1185">Reference proteome</keyword>
<feature type="transmembrane region" description="Helical" evidence="1">
    <location>
        <begin position="54"/>
        <end position="77"/>
    </location>
</feature>
<dbReference type="AlphaFoldDB" id="A0A557SZL5"/>
<keyword evidence="1" id="KW-1133">Transmembrane helix</keyword>
<organism evidence="2 3">
    <name type="scientific">Candidatus Nitrosocosmicus arcticus</name>
    <dbReference type="NCBI Taxonomy" id="2035267"/>
    <lineage>
        <taxon>Archaea</taxon>
        <taxon>Nitrososphaerota</taxon>
        <taxon>Nitrososphaeria</taxon>
        <taxon>Nitrososphaerales</taxon>
        <taxon>Nitrososphaeraceae</taxon>
        <taxon>Candidatus Nitrosocosmicus</taxon>
    </lineage>
</organism>
<name>A0A557SZL5_9ARCH</name>
<evidence type="ECO:0000256" key="1">
    <source>
        <dbReference type="SAM" id="Phobius"/>
    </source>
</evidence>
<keyword evidence="1" id="KW-0812">Transmembrane</keyword>
<evidence type="ECO:0000313" key="2">
    <source>
        <dbReference type="EMBL" id="TVP42043.1"/>
    </source>
</evidence>
<dbReference type="Proteomes" id="UP000315289">
    <property type="component" value="Unassembled WGS sequence"/>
</dbReference>